<feature type="chain" id="PRO_5003276009" evidence="1">
    <location>
        <begin position="17"/>
        <end position="366"/>
    </location>
</feature>
<reference evidence="3" key="1">
    <citation type="journal article" date="2011" name="Plant Physiol.">
        <title>Comprehensive sequence analysis of 24,783 barley full-length cDNAs derived from 12 clone libraries.</title>
        <authorList>
            <person name="Matsumoto T."/>
            <person name="Tanaka T."/>
            <person name="Sakai H."/>
            <person name="Amano N."/>
            <person name="Kanamori H."/>
            <person name="Kurita K."/>
            <person name="Kikuta A."/>
            <person name="Kamiya K."/>
            <person name="Yamamoto M."/>
            <person name="Ikawa H."/>
            <person name="Fujii N."/>
            <person name="Hori K."/>
            <person name="Itoh T."/>
            <person name="Sato K."/>
        </authorList>
    </citation>
    <scope>NUCLEOTIDE SEQUENCE</scope>
    <source>
        <tissue evidence="3">Shoot and root</tissue>
    </source>
</reference>
<accession>F2DRD5</accession>
<dbReference type="Gene3D" id="3.40.50.300">
    <property type="entry name" value="P-loop containing nucleotide triphosphate hydrolases"/>
    <property type="match status" value="1"/>
</dbReference>
<protein>
    <submittedName>
        <fullName evidence="3">Predicted protein</fullName>
    </submittedName>
</protein>
<dbReference type="GO" id="GO:0043531">
    <property type="term" value="F:ADP binding"/>
    <property type="evidence" value="ECO:0007669"/>
    <property type="project" value="InterPro"/>
</dbReference>
<dbReference type="AlphaFoldDB" id="F2DRD5"/>
<dbReference type="PANTHER" id="PTHR36766">
    <property type="entry name" value="PLANT BROAD-SPECTRUM MILDEW RESISTANCE PROTEIN RPW8"/>
    <property type="match status" value="1"/>
</dbReference>
<dbReference type="SUPFAM" id="SSF52540">
    <property type="entry name" value="P-loop containing nucleoside triphosphate hydrolases"/>
    <property type="match status" value="1"/>
</dbReference>
<feature type="signal peptide" evidence="1">
    <location>
        <begin position="1"/>
        <end position="16"/>
    </location>
</feature>
<evidence type="ECO:0000313" key="3">
    <source>
        <dbReference type="EMBL" id="BAJ97656.1"/>
    </source>
</evidence>
<evidence type="ECO:0000259" key="2">
    <source>
        <dbReference type="Pfam" id="PF00931"/>
    </source>
</evidence>
<organism evidence="3">
    <name type="scientific">Hordeum vulgare subsp. vulgare</name>
    <name type="common">Domesticated barley</name>
    <dbReference type="NCBI Taxonomy" id="112509"/>
    <lineage>
        <taxon>Eukaryota</taxon>
        <taxon>Viridiplantae</taxon>
        <taxon>Streptophyta</taxon>
        <taxon>Embryophyta</taxon>
        <taxon>Tracheophyta</taxon>
        <taxon>Spermatophyta</taxon>
        <taxon>Magnoliopsida</taxon>
        <taxon>Liliopsida</taxon>
        <taxon>Poales</taxon>
        <taxon>Poaceae</taxon>
        <taxon>BOP clade</taxon>
        <taxon>Pooideae</taxon>
        <taxon>Triticodae</taxon>
        <taxon>Triticeae</taxon>
        <taxon>Hordeinae</taxon>
        <taxon>Hordeum</taxon>
    </lineage>
</organism>
<evidence type="ECO:0000256" key="1">
    <source>
        <dbReference type="SAM" id="SignalP"/>
    </source>
</evidence>
<name>F2DRD5_HORVV</name>
<dbReference type="InterPro" id="IPR002182">
    <property type="entry name" value="NB-ARC"/>
</dbReference>
<sequence length="366" mass="41452">MLELVALVVSVVGWFATPIITKSIAAATEYARETEKQFNEVSTKLDKLAKDLKLIQTTVHKARLYFINKGEGEEILWELKGAIDEADEILDLFEYERLKNKPDGICYKFARDFTRRLDKVLENLDIARGSAQAFLENPTNIIDDSDIFRSARETGPSTRNDFFFGYAQQHGRLKRLLIVEQNKVIAIIGHGGMGKTRQVYHDNKLKFDVRIWAHIGNKSGELDLLTQICKSAIKSSGSLWLTIPDDPSIAVLHSKLQVLVNPKGGPQKSCLVVLDDVWQNEGGSGIIRSLRDEAWMSVLDMFKGLKNCKVVMTTRDKVCSNTVNAKPTIFLDGISEEEIMSKLLLKYIANLPNNLPRWDQRRRDNE</sequence>
<dbReference type="EMBL" id="AK366453">
    <property type="protein sequence ID" value="BAJ97656.1"/>
    <property type="molecule type" value="mRNA"/>
</dbReference>
<proteinExistence type="evidence at transcript level"/>
<dbReference type="InterPro" id="IPR027417">
    <property type="entry name" value="P-loop_NTPase"/>
</dbReference>
<dbReference type="Pfam" id="PF00931">
    <property type="entry name" value="NB-ARC"/>
    <property type="match status" value="1"/>
</dbReference>
<dbReference type="PANTHER" id="PTHR36766:SF40">
    <property type="entry name" value="DISEASE RESISTANCE PROTEIN RGA3"/>
    <property type="match status" value="1"/>
</dbReference>
<keyword evidence="1" id="KW-0732">Signal</keyword>
<feature type="domain" description="NB-ARC" evidence="2">
    <location>
        <begin position="173"/>
        <end position="326"/>
    </location>
</feature>